<feature type="non-terminal residue" evidence="1">
    <location>
        <position position="1"/>
    </location>
</feature>
<evidence type="ECO:0000313" key="1">
    <source>
        <dbReference type="EMBL" id="CAG8841761.1"/>
    </source>
</evidence>
<evidence type="ECO:0000313" key="2">
    <source>
        <dbReference type="Proteomes" id="UP000789920"/>
    </source>
</evidence>
<reference evidence="1" key="1">
    <citation type="submission" date="2021-06" db="EMBL/GenBank/DDBJ databases">
        <authorList>
            <person name="Kallberg Y."/>
            <person name="Tangrot J."/>
            <person name="Rosling A."/>
        </authorList>
    </citation>
    <scope>NUCLEOTIDE SEQUENCE</scope>
    <source>
        <strain evidence="1">MA461A</strain>
    </source>
</reference>
<name>A0ACA9SNH3_9GLOM</name>
<dbReference type="Proteomes" id="UP000789920">
    <property type="component" value="Unassembled WGS sequence"/>
</dbReference>
<organism evidence="1 2">
    <name type="scientific">Racocetra persica</name>
    <dbReference type="NCBI Taxonomy" id="160502"/>
    <lineage>
        <taxon>Eukaryota</taxon>
        <taxon>Fungi</taxon>
        <taxon>Fungi incertae sedis</taxon>
        <taxon>Mucoromycota</taxon>
        <taxon>Glomeromycotina</taxon>
        <taxon>Glomeromycetes</taxon>
        <taxon>Diversisporales</taxon>
        <taxon>Gigasporaceae</taxon>
        <taxon>Racocetra</taxon>
    </lineage>
</organism>
<protein>
    <submittedName>
        <fullName evidence="1">8113_t:CDS:1</fullName>
    </submittedName>
</protein>
<proteinExistence type="predicted"/>
<accession>A0ACA9SNH3</accession>
<comment type="caution">
    <text evidence="1">The sequence shown here is derived from an EMBL/GenBank/DDBJ whole genome shotgun (WGS) entry which is preliminary data.</text>
</comment>
<keyword evidence="2" id="KW-1185">Reference proteome</keyword>
<feature type="non-terminal residue" evidence="1">
    <location>
        <position position="78"/>
    </location>
</feature>
<gene>
    <name evidence="1" type="ORF">RPERSI_LOCUS32012</name>
</gene>
<dbReference type="EMBL" id="CAJVQC010131581">
    <property type="protein sequence ID" value="CAG8841761.1"/>
    <property type="molecule type" value="Genomic_DNA"/>
</dbReference>
<sequence>NQKLIRPKSIIDSIQRLIELFKCSNGKVLVLTGAGISTDSGIPDYRGPRVIANNYYLNKVNKSHKSIDSLNIIKRELM</sequence>